<dbReference type="Gene3D" id="1.20.5.710">
    <property type="entry name" value="Single helix bin"/>
    <property type="match status" value="1"/>
</dbReference>
<dbReference type="SUPFAM" id="SSF54736">
    <property type="entry name" value="ClpS-like"/>
    <property type="match status" value="1"/>
</dbReference>
<dbReference type="Proteomes" id="UP001194714">
    <property type="component" value="Unassembled WGS sequence"/>
</dbReference>
<dbReference type="NCBIfam" id="TIGR00855">
    <property type="entry name" value="L12"/>
    <property type="match status" value="1"/>
</dbReference>
<evidence type="ECO:0000313" key="7">
    <source>
        <dbReference type="EMBL" id="MBF5059008.1"/>
    </source>
</evidence>
<gene>
    <name evidence="4" type="primary">rplL</name>
    <name evidence="7" type="ORF">NEPTK9_000511</name>
</gene>
<dbReference type="CDD" id="cd00387">
    <property type="entry name" value="Ribosomal_L7_L12"/>
    <property type="match status" value="1"/>
</dbReference>
<dbReference type="RefSeq" id="WP_194847310.1">
    <property type="nucleotide sequence ID" value="NZ_JAAEJV010000008.1"/>
</dbReference>
<proteinExistence type="inferred from homology"/>
<evidence type="ECO:0000256" key="1">
    <source>
        <dbReference type="ARBA" id="ARBA00007197"/>
    </source>
</evidence>
<dbReference type="InterPro" id="IPR014719">
    <property type="entry name" value="Ribosomal_bL12_C/ClpS-like"/>
</dbReference>
<dbReference type="Pfam" id="PF16320">
    <property type="entry name" value="Ribosomal_L12_N"/>
    <property type="match status" value="1"/>
</dbReference>
<comment type="subunit">
    <text evidence="4">Homodimer. Part of the ribosomal stalk of the 50S ribosomal subunit. Forms a multimeric L10(L12)X complex, where L10 forms an elongated spine to which 2 to 4 L12 dimers bind in a sequential fashion. Binds GTP-bound translation factors.</text>
</comment>
<name>A0ABS0AXZ8_9BACT</name>
<dbReference type="PANTHER" id="PTHR45987:SF4">
    <property type="entry name" value="LARGE RIBOSOMAL SUBUNIT PROTEIN BL12M"/>
    <property type="match status" value="1"/>
</dbReference>
<comment type="function">
    <text evidence="4">Forms part of the ribosomal stalk which helps the ribosome interact with GTP-bound translation factors. Is thus essential for accurate translation.</text>
</comment>
<sequence>MANQEANIEQIADTLSGLSVLQLSKLSKHLQEVWDVKPAAGAPVMMAAPAAGDAGAAAEEATDFQVILEEVPTDKKIASIKLVREATGLGLKEAKELVEGAPKPVKESAPKAEAEELKKKFTEAGAKVTLKGV</sequence>
<organism evidence="7 8">
    <name type="scientific">Candidatus Neptunichlamydia vexilliferae</name>
    <dbReference type="NCBI Taxonomy" id="1651774"/>
    <lineage>
        <taxon>Bacteria</taxon>
        <taxon>Pseudomonadati</taxon>
        <taxon>Chlamydiota</taxon>
        <taxon>Chlamydiia</taxon>
        <taxon>Parachlamydiales</taxon>
        <taxon>Simkaniaceae</taxon>
        <taxon>Candidatus Neptunichlamydia</taxon>
    </lineage>
</organism>
<feature type="domain" description="Large ribosomal subunit protein bL12 C-terminal" evidence="5">
    <location>
        <begin position="64"/>
        <end position="131"/>
    </location>
</feature>
<dbReference type="Gene3D" id="3.30.1390.10">
    <property type="match status" value="1"/>
</dbReference>
<evidence type="ECO:0000256" key="2">
    <source>
        <dbReference type="ARBA" id="ARBA00022980"/>
    </source>
</evidence>
<dbReference type="Pfam" id="PF00542">
    <property type="entry name" value="Ribosomal_L12"/>
    <property type="match status" value="1"/>
</dbReference>
<feature type="domain" description="Large ribosomal subunit protein bL12 oligomerization" evidence="6">
    <location>
        <begin position="8"/>
        <end position="56"/>
    </location>
</feature>
<evidence type="ECO:0000313" key="8">
    <source>
        <dbReference type="Proteomes" id="UP001194714"/>
    </source>
</evidence>
<evidence type="ECO:0000256" key="4">
    <source>
        <dbReference type="HAMAP-Rule" id="MF_00368"/>
    </source>
</evidence>
<dbReference type="SUPFAM" id="SSF48300">
    <property type="entry name" value="Ribosomal protein L7/12, oligomerisation (N-terminal) domain"/>
    <property type="match status" value="1"/>
</dbReference>
<dbReference type="InterPro" id="IPR036235">
    <property type="entry name" value="Ribosomal_bL12_oligo_N_sf"/>
</dbReference>
<dbReference type="EMBL" id="JAAEJV010000008">
    <property type="protein sequence ID" value="MBF5059008.1"/>
    <property type="molecule type" value="Genomic_DNA"/>
</dbReference>
<evidence type="ECO:0000256" key="3">
    <source>
        <dbReference type="ARBA" id="ARBA00023274"/>
    </source>
</evidence>
<reference evidence="7 8" key="1">
    <citation type="submission" date="2020-01" db="EMBL/GenBank/DDBJ databases">
        <title>Draft genome sequence of Cand. Neptunochlamydia vexilliferae K9.</title>
        <authorList>
            <person name="Schulz F."/>
            <person name="Koestlbacher S."/>
            <person name="Wascher F."/>
            <person name="Pizzetti I."/>
            <person name="Horn M."/>
        </authorList>
    </citation>
    <scope>NUCLEOTIDE SEQUENCE [LARGE SCALE GENOMIC DNA]</scope>
    <source>
        <strain evidence="7 8">K9</strain>
    </source>
</reference>
<dbReference type="PANTHER" id="PTHR45987">
    <property type="entry name" value="39S RIBOSOMAL PROTEIN L12"/>
    <property type="match status" value="1"/>
</dbReference>
<dbReference type="InterPro" id="IPR008932">
    <property type="entry name" value="Ribosomal_bL12_oligo"/>
</dbReference>
<accession>A0ABS0AXZ8</accession>
<protein>
    <recommendedName>
        <fullName evidence="4">Large ribosomal subunit protein bL12</fullName>
    </recommendedName>
</protein>
<comment type="caution">
    <text evidence="7">The sequence shown here is derived from an EMBL/GenBank/DDBJ whole genome shotgun (WGS) entry which is preliminary data.</text>
</comment>
<keyword evidence="3 4" id="KW-0687">Ribonucleoprotein</keyword>
<comment type="similarity">
    <text evidence="1 4">Belongs to the bacterial ribosomal protein bL12 family.</text>
</comment>
<keyword evidence="8" id="KW-1185">Reference proteome</keyword>
<evidence type="ECO:0000259" key="5">
    <source>
        <dbReference type="Pfam" id="PF00542"/>
    </source>
</evidence>
<evidence type="ECO:0000259" key="6">
    <source>
        <dbReference type="Pfam" id="PF16320"/>
    </source>
</evidence>
<dbReference type="GO" id="GO:0005840">
    <property type="term" value="C:ribosome"/>
    <property type="evidence" value="ECO:0007669"/>
    <property type="project" value="UniProtKB-KW"/>
</dbReference>
<keyword evidence="2 4" id="KW-0689">Ribosomal protein</keyword>
<dbReference type="InterPro" id="IPR000206">
    <property type="entry name" value="Ribosomal_bL12"/>
</dbReference>
<dbReference type="InterPro" id="IPR013823">
    <property type="entry name" value="Ribosomal_bL12_C"/>
</dbReference>
<dbReference type="HAMAP" id="MF_00368">
    <property type="entry name" value="Ribosomal_bL12"/>
    <property type="match status" value="1"/>
</dbReference>